<gene>
    <name evidence="2" type="ORF">D5018_17320</name>
</gene>
<accession>A0A3L8PUE3</accession>
<proteinExistence type="predicted"/>
<sequence length="122" mass="13250">MRVLTIAGVALIAASLVTPTTQANEQLFVSICSYVKADDKSRLRKKLKEGRLTLRNIYTDLKCNGDNLLQTAYKAGANETGEYIVKRVSKKALAESKVWDWANANGHSASPISAVLKGKLGL</sequence>
<dbReference type="AlphaFoldDB" id="A0A3L8PUE3"/>
<organism evidence="2 3">
    <name type="scientific">Parashewanella curva</name>
    <dbReference type="NCBI Taxonomy" id="2338552"/>
    <lineage>
        <taxon>Bacteria</taxon>
        <taxon>Pseudomonadati</taxon>
        <taxon>Pseudomonadota</taxon>
        <taxon>Gammaproteobacteria</taxon>
        <taxon>Alteromonadales</taxon>
        <taxon>Shewanellaceae</taxon>
        <taxon>Parashewanella</taxon>
    </lineage>
</organism>
<keyword evidence="1" id="KW-0732">Signal</keyword>
<dbReference type="Pfam" id="PF12514">
    <property type="entry name" value="DUF3718"/>
    <property type="match status" value="1"/>
</dbReference>
<keyword evidence="3" id="KW-1185">Reference proteome</keyword>
<dbReference type="OrthoDB" id="6197363at2"/>
<reference evidence="2 3" key="1">
    <citation type="submission" date="2018-09" db="EMBL/GenBank/DDBJ databases">
        <title>Phylogeny of the Shewanellaceae, and recommendation for two new genera, Pseudoshewanella and Parashewanella.</title>
        <authorList>
            <person name="Wang G."/>
        </authorList>
    </citation>
    <scope>NUCLEOTIDE SEQUENCE [LARGE SCALE GENOMIC DNA]</scope>
    <source>
        <strain evidence="2 3">C51</strain>
    </source>
</reference>
<comment type="caution">
    <text evidence="2">The sequence shown here is derived from an EMBL/GenBank/DDBJ whole genome shotgun (WGS) entry which is preliminary data.</text>
</comment>
<feature type="chain" id="PRO_5018134968" evidence="1">
    <location>
        <begin position="24"/>
        <end position="122"/>
    </location>
</feature>
<protein>
    <submittedName>
        <fullName evidence="2">DUF3718 domain-containing protein</fullName>
    </submittedName>
</protein>
<dbReference type="InterPro" id="IPR022193">
    <property type="entry name" value="DUF3718"/>
</dbReference>
<evidence type="ECO:0000313" key="2">
    <source>
        <dbReference type="EMBL" id="RLV58439.1"/>
    </source>
</evidence>
<evidence type="ECO:0000256" key="1">
    <source>
        <dbReference type="SAM" id="SignalP"/>
    </source>
</evidence>
<dbReference type="Proteomes" id="UP000281474">
    <property type="component" value="Unassembled WGS sequence"/>
</dbReference>
<dbReference type="EMBL" id="QZEI01000072">
    <property type="protein sequence ID" value="RLV58439.1"/>
    <property type="molecule type" value="Genomic_DNA"/>
</dbReference>
<dbReference type="RefSeq" id="WP_121840245.1">
    <property type="nucleotide sequence ID" value="NZ_ML014821.1"/>
</dbReference>
<feature type="signal peptide" evidence="1">
    <location>
        <begin position="1"/>
        <end position="23"/>
    </location>
</feature>
<evidence type="ECO:0000313" key="3">
    <source>
        <dbReference type="Proteomes" id="UP000281474"/>
    </source>
</evidence>
<name>A0A3L8PUE3_9GAMM</name>